<dbReference type="RefSeq" id="WP_110673182.1">
    <property type="nucleotide sequence ID" value="NZ_PYBW01000155.1"/>
</dbReference>
<dbReference type="Pfam" id="PF13487">
    <property type="entry name" value="HD_5"/>
    <property type="match status" value="1"/>
</dbReference>
<dbReference type="PANTHER" id="PTHR45228">
    <property type="entry name" value="CYCLIC DI-GMP PHOSPHODIESTERASE TM_0186-RELATED"/>
    <property type="match status" value="1"/>
</dbReference>
<sequence length="490" mass="49784">MRAGPAGAGGALSGRSVVRAGALLLVAAALTATAARGVTEPLVAVSFAALVTVGEAVRIRRPGGREQAPLGAAAGLAYALLGPLRGLPTQHGALQVVAVVGAGLLMGAVVRAAALALAGRLRGPAADRQASVPRPRRTPVGGHPHRGAPMPRARRGPPVRGQRGHRRRADRVARARSFDGDGAARRLLVVGFAALLFQPLYTSGALDRVPLAGPAYGVFLVLVAALAGLCDAVLAASQHQGGGRFGPALEEELRALPGIGSAIAATGMLVSLAAGEVGLWALPVFCLPLLLAQTSFRRAAAVRATYGQTIATLARATEVAGYTAPGHARRVADTACAVGRELGLGAHELALLEYAALMHDIGQLSLVEPVAAGATATLPEQEQQRIARLGSEVIRCTGVPEPVAEQVARSADPLLGPDGRTDRTLPLAARIIRVANAHEDLCGAADGSAGALAVLRAHCGRSFDPVVVAALERVRAQGRGPCTVARAEGG</sequence>
<dbReference type="Gene3D" id="1.10.3210.10">
    <property type="entry name" value="Hypothetical protein af1432"/>
    <property type="match status" value="1"/>
</dbReference>
<evidence type="ECO:0000313" key="4">
    <source>
        <dbReference type="Proteomes" id="UP000248039"/>
    </source>
</evidence>
<accession>A0A2V4N7V8</accession>
<feature type="transmembrane region" description="Helical" evidence="2">
    <location>
        <begin position="183"/>
        <end position="201"/>
    </location>
</feature>
<dbReference type="SUPFAM" id="SSF109604">
    <property type="entry name" value="HD-domain/PDEase-like"/>
    <property type="match status" value="1"/>
</dbReference>
<dbReference type="CDD" id="cd00077">
    <property type="entry name" value="HDc"/>
    <property type="match status" value="1"/>
</dbReference>
<dbReference type="OrthoDB" id="40937at2"/>
<dbReference type="PANTHER" id="PTHR45228:SF4">
    <property type="entry name" value="LIPOPROTEIN"/>
    <property type="match status" value="1"/>
</dbReference>
<feature type="transmembrane region" description="Helical" evidence="2">
    <location>
        <begin position="16"/>
        <end position="35"/>
    </location>
</feature>
<dbReference type="InterPro" id="IPR003607">
    <property type="entry name" value="HD/PDEase_dom"/>
</dbReference>
<keyword evidence="4" id="KW-1185">Reference proteome</keyword>
<protein>
    <submittedName>
        <fullName evidence="3">Metal-dependent phosphohydrolase</fullName>
    </submittedName>
</protein>
<feature type="compositionally biased region" description="Basic residues" evidence="1">
    <location>
        <begin position="152"/>
        <end position="169"/>
    </location>
</feature>
<keyword evidence="2" id="KW-0472">Membrane</keyword>
<feature type="transmembrane region" description="Helical" evidence="2">
    <location>
        <begin position="93"/>
        <end position="118"/>
    </location>
</feature>
<dbReference type="Proteomes" id="UP000248039">
    <property type="component" value="Unassembled WGS sequence"/>
</dbReference>
<gene>
    <name evidence="3" type="ORF">C7C46_30550</name>
</gene>
<evidence type="ECO:0000256" key="1">
    <source>
        <dbReference type="SAM" id="MobiDB-lite"/>
    </source>
</evidence>
<keyword evidence="2" id="KW-1133">Transmembrane helix</keyword>
<feature type="transmembrane region" description="Helical" evidence="2">
    <location>
        <begin position="255"/>
        <end position="274"/>
    </location>
</feature>
<name>A0A2V4N7V8_9ACTN</name>
<feature type="region of interest" description="Disordered" evidence="1">
    <location>
        <begin position="126"/>
        <end position="173"/>
    </location>
</feature>
<proteinExistence type="predicted"/>
<comment type="caution">
    <text evidence="3">The sequence shown here is derived from an EMBL/GenBank/DDBJ whole genome shotgun (WGS) entry which is preliminary data.</text>
</comment>
<evidence type="ECO:0000256" key="2">
    <source>
        <dbReference type="SAM" id="Phobius"/>
    </source>
</evidence>
<organism evidence="3 4">
    <name type="scientific">Streptomyces tateyamensis</name>
    <dbReference type="NCBI Taxonomy" id="565073"/>
    <lineage>
        <taxon>Bacteria</taxon>
        <taxon>Bacillati</taxon>
        <taxon>Actinomycetota</taxon>
        <taxon>Actinomycetes</taxon>
        <taxon>Kitasatosporales</taxon>
        <taxon>Streptomycetaceae</taxon>
        <taxon>Streptomyces</taxon>
    </lineage>
</organism>
<evidence type="ECO:0000313" key="3">
    <source>
        <dbReference type="EMBL" id="PYC67048.1"/>
    </source>
</evidence>
<dbReference type="EMBL" id="PYBW01000155">
    <property type="protein sequence ID" value="PYC67048.1"/>
    <property type="molecule type" value="Genomic_DNA"/>
</dbReference>
<feature type="transmembrane region" description="Helical" evidence="2">
    <location>
        <begin position="213"/>
        <end position="234"/>
    </location>
</feature>
<dbReference type="GO" id="GO:0016787">
    <property type="term" value="F:hydrolase activity"/>
    <property type="evidence" value="ECO:0007669"/>
    <property type="project" value="UniProtKB-KW"/>
</dbReference>
<keyword evidence="3" id="KW-0378">Hydrolase</keyword>
<dbReference type="InterPro" id="IPR052020">
    <property type="entry name" value="Cyclic_di-GMP/3'3'-cGAMP_PDE"/>
</dbReference>
<dbReference type="AlphaFoldDB" id="A0A2V4N7V8"/>
<reference evidence="3 4" key="1">
    <citation type="submission" date="2018-03" db="EMBL/GenBank/DDBJ databases">
        <title>Bioinformatic expansion and discovery of thiopeptide antibiotics.</title>
        <authorList>
            <person name="Schwalen C.J."/>
            <person name="Hudson G.A."/>
            <person name="Mitchell D.A."/>
        </authorList>
    </citation>
    <scope>NUCLEOTIDE SEQUENCE [LARGE SCALE GENOMIC DNA]</scope>
    <source>
        <strain evidence="3 4">ATCC 21389</strain>
    </source>
</reference>
<keyword evidence="2" id="KW-0812">Transmembrane</keyword>